<evidence type="ECO:0000259" key="1">
    <source>
        <dbReference type="SMART" id="SM01283"/>
    </source>
</evidence>
<dbReference type="GO" id="GO:0045944">
    <property type="term" value="P:positive regulation of transcription by RNA polymerase II"/>
    <property type="evidence" value="ECO:0007669"/>
    <property type="project" value="TreeGrafter"/>
</dbReference>
<feature type="domain" description="Costars" evidence="1">
    <location>
        <begin position="73"/>
        <end position="149"/>
    </location>
</feature>
<accession>A0A0B7A0H1</accession>
<dbReference type="GO" id="GO:0030017">
    <property type="term" value="C:sarcomere"/>
    <property type="evidence" value="ECO:0007669"/>
    <property type="project" value="TreeGrafter"/>
</dbReference>
<dbReference type="GO" id="GO:0003779">
    <property type="term" value="F:actin binding"/>
    <property type="evidence" value="ECO:0007669"/>
    <property type="project" value="InterPro"/>
</dbReference>
<sequence>MSYRRSGGVDDHFKGRISLWQKKSDDHMEKQLINPFSEWDGASHRPVMDKNDPDYGRPLKGSLTELRGQQASKDISNEIEDLCRVIKSLGKLQPDGTVCITFGELFIAYTRISMNLVGMLMRARKRGLLTFEGEMLYQHRDDDVVVTYFQEPQSC</sequence>
<organism evidence="2">
    <name type="scientific">Arion vulgaris</name>
    <dbReference type="NCBI Taxonomy" id="1028688"/>
    <lineage>
        <taxon>Eukaryota</taxon>
        <taxon>Metazoa</taxon>
        <taxon>Spiralia</taxon>
        <taxon>Lophotrochozoa</taxon>
        <taxon>Mollusca</taxon>
        <taxon>Gastropoda</taxon>
        <taxon>Heterobranchia</taxon>
        <taxon>Euthyneura</taxon>
        <taxon>Panpulmonata</taxon>
        <taxon>Eupulmonata</taxon>
        <taxon>Stylommatophora</taxon>
        <taxon>Helicina</taxon>
        <taxon>Arionoidea</taxon>
        <taxon>Arionidae</taxon>
        <taxon>Arion</taxon>
    </lineage>
</organism>
<dbReference type="InterPro" id="IPR027817">
    <property type="entry name" value="Costars_dom"/>
</dbReference>
<name>A0A0B7A0H1_9EUPU</name>
<dbReference type="PANTHER" id="PTHR22739">
    <property type="entry name" value="STRIATED MUSCLE ACTIVATOR OF RHO-DEPENDENT SIGNALING-RELATED"/>
    <property type="match status" value="1"/>
</dbReference>
<dbReference type="InterPro" id="IPR038095">
    <property type="entry name" value="Costars_sf"/>
</dbReference>
<protein>
    <recommendedName>
        <fullName evidence="1">Costars domain-containing protein</fullName>
    </recommendedName>
</protein>
<reference evidence="2" key="1">
    <citation type="submission" date="2014-12" db="EMBL/GenBank/DDBJ databases">
        <title>Insight into the proteome of Arion vulgaris.</title>
        <authorList>
            <person name="Aradska J."/>
            <person name="Bulat T."/>
            <person name="Smidak R."/>
            <person name="Sarate P."/>
            <person name="Gangsoo J."/>
            <person name="Sialana F."/>
            <person name="Bilban M."/>
            <person name="Lubec G."/>
        </authorList>
    </citation>
    <scope>NUCLEOTIDE SEQUENCE</scope>
    <source>
        <tissue evidence="2">Skin</tissue>
    </source>
</reference>
<dbReference type="Pfam" id="PF14705">
    <property type="entry name" value="Costars"/>
    <property type="match status" value="1"/>
</dbReference>
<dbReference type="SMART" id="SM01283">
    <property type="entry name" value="Costars"/>
    <property type="match status" value="1"/>
</dbReference>
<dbReference type="AlphaFoldDB" id="A0A0B7A0H1"/>
<dbReference type="EMBL" id="HACG01027524">
    <property type="protein sequence ID" value="CEK74389.1"/>
    <property type="molecule type" value="Transcribed_RNA"/>
</dbReference>
<dbReference type="InterPro" id="IPR026111">
    <property type="entry name" value="Abra"/>
</dbReference>
<evidence type="ECO:0000313" key="2">
    <source>
        <dbReference type="EMBL" id="CEK74389.1"/>
    </source>
</evidence>
<gene>
    <name evidence="2" type="primary">ORF90839</name>
</gene>
<dbReference type="PANTHER" id="PTHR22739:SF7">
    <property type="entry name" value="EG:152A3.3 PROTEIN-RELATED"/>
    <property type="match status" value="1"/>
</dbReference>
<proteinExistence type="predicted"/>
<dbReference type="GO" id="GO:0035025">
    <property type="term" value="P:positive regulation of Rho protein signal transduction"/>
    <property type="evidence" value="ECO:0007669"/>
    <property type="project" value="InterPro"/>
</dbReference>
<dbReference type="Gene3D" id="1.10.10.1540">
    <property type="entry name" value="Costar domain"/>
    <property type="match status" value="1"/>
</dbReference>